<dbReference type="RefSeq" id="XP_020894492.1">
    <property type="nucleotide sequence ID" value="XM_021038833.1"/>
</dbReference>
<dbReference type="GO" id="GO:0006044">
    <property type="term" value="P:N-acetylglucosamine metabolic process"/>
    <property type="evidence" value="ECO:0007669"/>
    <property type="project" value="TreeGrafter"/>
</dbReference>
<sequence>MAKLWFMSSFVCAIFLSYKLFNIFTNEEFYLMRSSSTKLDYGSDMLKCDIDVQKVLDRVQRIDLVRSFLMEKKQFSPRENVLVFGVPGALSELVGAVIGGESGVFYLPSALQSRAYYISHDPTLAIPITIDLLEKIFNCNFEDELLLESLVQNRTALYGLKLPSCVSSRDNIFKNTSYSNACTEEVSDWMSKKCRQNTLTVLQTDKLKSISYLEVLTTEIKSRKFNIRVLYVVRDPRAIISDTFEESQLNLEKVQVFVDRMCTRMRMDLQIAQSSPIWQQERYKLVKIEEFIRNSSVLSAAYNHTNESFWQVKMPSKTRQVVEQRCAKVLDMLGYLK</sequence>
<dbReference type="EnsemblMetazoa" id="XM_021038833.1">
    <property type="protein sequence ID" value="XP_020894492.1"/>
    <property type="gene ID" value="LOC110233536"/>
</dbReference>
<evidence type="ECO:0000313" key="1">
    <source>
        <dbReference type="EnsemblMetazoa" id="XP_020894492.1"/>
    </source>
</evidence>
<protein>
    <recommendedName>
        <fullName evidence="3">Sulfotransferase</fullName>
    </recommendedName>
</protein>
<dbReference type="AlphaFoldDB" id="A0A913WUW6"/>
<dbReference type="Proteomes" id="UP000887567">
    <property type="component" value="Unplaced"/>
</dbReference>
<evidence type="ECO:0000313" key="2">
    <source>
        <dbReference type="Proteomes" id="UP000887567"/>
    </source>
</evidence>
<dbReference type="GeneID" id="110233536"/>
<dbReference type="InterPro" id="IPR027417">
    <property type="entry name" value="P-loop_NTPase"/>
</dbReference>
<dbReference type="GO" id="GO:0006790">
    <property type="term" value="P:sulfur compound metabolic process"/>
    <property type="evidence" value="ECO:0007669"/>
    <property type="project" value="TreeGrafter"/>
</dbReference>
<reference evidence="1" key="1">
    <citation type="submission" date="2022-11" db="UniProtKB">
        <authorList>
            <consortium name="EnsemblMetazoa"/>
        </authorList>
    </citation>
    <scope>IDENTIFICATION</scope>
</reference>
<name>A0A913WUW6_EXADI</name>
<dbReference type="Gene3D" id="3.40.50.300">
    <property type="entry name" value="P-loop containing nucleotide triphosphate hydrolases"/>
    <property type="match status" value="1"/>
</dbReference>
<dbReference type="GO" id="GO:0001517">
    <property type="term" value="F:N-acetylglucosamine 6-O-sulfotransferase activity"/>
    <property type="evidence" value="ECO:0007669"/>
    <property type="project" value="TreeGrafter"/>
</dbReference>
<dbReference type="InterPro" id="IPR051135">
    <property type="entry name" value="Gal/GlcNAc/GalNAc_ST"/>
</dbReference>
<dbReference type="KEGG" id="epa:110233536"/>
<dbReference type="OrthoDB" id="6138663at2759"/>
<organism evidence="1 2">
    <name type="scientific">Exaiptasia diaphana</name>
    <name type="common">Tropical sea anemone</name>
    <name type="synonym">Aiptasia pulchella</name>
    <dbReference type="NCBI Taxonomy" id="2652724"/>
    <lineage>
        <taxon>Eukaryota</taxon>
        <taxon>Metazoa</taxon>
        <taxon>Cnidaria</taxon>
        <taxon>Anthozoa</taxon>
        <taxon>Hexacorallia</taxon>
        <taxon>Actiniaria</taxon>
        <taxon>Aiptasiidae</taxon>
        <taxon>Exaiptasia</taxon>
    </lineage>
</organism>
<proteinExistence type="predicted"/>
<dbReference type="PANTHER" id="PTHR10704:SF44">
    <property type="entry name" value="LD35051P-RELATED"/>
    <property type="match status" value="1"/>
</dbReference>
<evidence type="ECO:0008006" key="3">
    <source>
        <dbReference type="Google" id="ProtNLM"/>
    </source>
</evidence>
<keyword evidence="2" id="KW-1185">Reference proteome</keyword>
<dbReference type="PANTHER" id="PTHR10704">
    <property type="entry name" value="CARBOHYDRATE SULFOTRANSFERASE"/>
    <property type="match status" value="1"/>
</dbReference>
<accession>A0A913WUW6</accession>